<dbReference type="InterPro" id="IPR036265">
    <property type="entry name" value="HIT-like_sf"/>
</dbReference>
<feature type="region of interest" description="Disordered" evidence="16">
    <location>
        <begin position="298"/>
        <end position="318"/>
    </location>
</feature>
<comment type="cofactor">
    <cofactor evidence="14">
        <name>Zn(2+)</name>
        <dbReference type="ChEBI" id="CHEBI:29105"/>
    </cofactor>
    <text evidence="14">Binds 1 zinc ion per subunit.</text>
</comment>
<feature type="binding site" evidence="14">
    <location>
        <position position="140"/>
    </location>
    <ligand>
        <name>Zn(2+)</name>
        <dbReference type="ChEBI" id="CHEBI:29105"/>
    </ligand>
</feature>
<evidence type="ECO:0000256" key="8">
    <source>
        <dbReference type="ARBA" id="ARBA00022723"/>
    </source>
</evidence>
<dbReference type="InterPro" id="IPR005850">
    <property type="entry name" value="GalP_Utransf_C"/>
</dbReference>
<feature type="domain" description="Galactose-1-phosphate uridyl transferase N-terminal" evidence="17">
    <location>
        <begin position="3"/>
        <end position="152"/>
    </location>
</feature>
<keyword evidence="9 14" id="KW-0862">Zinc</keyword>
<dbReference type="GO" id="GO:0008108">
    <property type="term" value="F:UDP-glucose:hexose-1-phosphate uridylyltransferase activity"/>
    <property type="evidence" value="ECO:0007669"/>
    <property type="project" value="UniProtKB-UniRule"/>
</dbReference>
<keyword evidence="10 15" id="KW-0299">Galactose metabolism</keyword>
<sequence length="318" mass="37388">MSELRFDPVLREWVIVATSRQERPLLPEDVCPFCPGSGRVPDSYDVLIYPNDFPSLSIPPPEITAEVGKMREVRKALGVCDVVLYSPKHDLTFADLAITQIEKIVKLWKKRFKELARMKEIKYVFIFENKGEVIGVTMPHPHGQIYAFPFIPPRPRRELTSSRRYWKTKKKCLFCEIVEDEKRDGKRLIIENSSFISFIPFYAKYPYEVHIYSKRHIQTLLQFTKGEEKDLAHILKVITKKYDNLFGFSFPYMMVFHQAPVDDKDYSYYHFHIEFYPPYRAKDKLKFRASCETGAGTFINDTSPEEKAEEMRRAKGEE</sequence>
<evidence type="ECO:0000256" key="15">
    <source>
        <dbReference type="RuleBase" id="RU000506"/>
    </source>
</evidence>
<comment type="pathway">
    <text evidence="2 15">Carbohydrate metabolism; galactose metabolism.</text>
</comment>
<dbReference type="PANTHER" id="PTHR11943">
    <property type="entry name" value="GALACTOSE-1-PHOSPHATE URIDYLYLTRANSFERASE"/>
    <property type="match status" value="1"/>
</dbReference>
<dbReference type="EMBL" id="NOZQ01000128">
    <property type="protein sequence ID" value="OYD15343.1"/>
    <property type="molecule type" value="Genomic_DNA"/>
</dbReference>
<dbReference type="Proteomes" id="UP000215215">
    <property type="component" value="Unassembled WGS sequence"/>
</dbReference>
<comment type="catalytic activity">
    <reaction evidence="1 15">
        <text>alpha-D-galactose 1-phosphate + UDP-alpha-D-glucose = alpha-D-glucose 1-phosphate + UDP-alpha-D-galactose</text>
        <dbReference type="Rhea" id="RHEA:13989"/>
        <dbReference type="ChEBI" id="CHEBI:58336"/>
        <dbReference type="ChEBI" id="CHEBI:58601"/>
        <dbReference type="ChEBI" id="CHEBI:58885"/>
        <dbReference type="ChEBI" id="CHEBI:66914"/>
        <dbReference type="EC" id="2.7.7.12"/>
    </reaction>
</comment>
<gene>
    <name evidence="19" type="primary">galT</name>
    <name evidence="19" type="ORF">CH333_05955</name>
</gene>
<evidence type="ECO:0000256" key="13">
    <source>
        <dbReference type="PIRSR" id="PIRSR000808-1"/>
    </source>
</evidence>
<accession>A0A235BS72</accession>
<organism evidence="19 20">
    <name type="scientific">candidate division WOR-3 bacterium JGI_Cruoil_03_44_89</name>
    <dbReference type="NCBI Taxonomy" id="1973748"/>
    <lineage>
        <taxon>Bacteria</taxon>
        <taxon>Bacteria division WOR-3</taxon>
    </lineage>
</organism>
<feature type="active site" description="Tele-UMP-histidine intermediate" evidence="13">
    <location>
        <position position="142"/>
    </location>
</feature>
<keyword evidence="11 15" id="KW-0119">Carbohydrate metabolism</keyword>
<name>A0A235BS72_UNCW3</name>
<proteinExistence type="inferred from homology"/>
<dbReference type="InterPro" id="IPR019779">
    <property type="entry name" value="GalP_UDPtransf1_His-AS"/>
</dbReference>
<comment type="similarity">
    <text evidence="3 15">Belongs to the galactose-1-phosphate uridylyltransferase type 1 family.</text>
</comment>
<keyword evidence="8 14" id="KW-0479">Metal-binding</keyword>
<dbReference type="UniPathway" id="UPA00214"/>
<evidence type="ECO:0000256" key="9">
    <source>
        <dbReference type="ARBA" id="ARBA00022833"/>
    </source>
</evidence>
<feature type="compositionally biased region" description="Basic and acidic residues" evidence="16">
    <location>
        <begin position="304"/>
        <end position="318"/>
    </location>
</feature>
<evidence type="ECO:0000259" key="18">
    <source>
        <dbReference type="Pfam" id="PF02744"/>
    </source>
</evidence>
<feature type="binding site" evidence="14">
    <location>
        <position position="31"/>
    </location>
    <ligand>
        <name>Zn(2+)</name>
        <dbReference type="ChEBI" id="CHEBI:29105"/>
    </ligand>
</feature>
<dbReference type="PROSITE" id="PS00117">
    <property type="entry name" value="GAL_P_UDP_TRANSF_I"/>
    <property type="match status" value="1"/>
</dbReference>
<dbReference type="GO" id="GO:0033499">
    <property type="term" value="P:galactose catabolic process via UDP-galactose, Leloir pathway"/>
    <property type="evidence" value="ECO:0007669"/>
    <property type="project" value="TreeGrafter"/>
</dbReference>
<dbReference type="PANTHER" id="PTHR11943:SF1">
    <property type="entry name" value="GALACTOSE-1-PHOSPHATE URIDYLYLTRANSFERASE"/>
    <property type="match status" value="1"/>
</dbReference>
<dbReference type="AlphaFoldDB" id="A0A235BS72"/>
<evidence type="ECO:0000256" key="3">
    <source>
        <dbReference type="ARBA" id="ARBA00010951"/>
    </source>
</evidence>
<evidence type="ECO:0000256" key="14">
    <source>
        <dbReference type="PIRSR" id="PIRSR000808-3"/>
    </source>
</evidence>
<dbReference type="Gene3D" id="3.30.428.10">
    <property type="entry name" value="HIT-like"/>
    <property type="match status" value="2"/>
</dbReference>
<evidence type="ECO:0000256" key="4">
    <source>
        <dbReference type="ARBA" id="ARBA00012384"/>
    </source>
</evidence>
<keyword evidence="7 15" id="KW-0548">Nucleotidyltransferase</keyword>
<evidence type="ECO:0000256" key="16">
    <source>
        <dbReference type="SAM" id="MobiDB-lite"/>
    </source>
</evidence>
<evidence type="ECO:0000259" key="17">
    <source>
        <dbReference type="Pfam" id="PF01087"/>
    </source>
</evidence>
<dbReference type="InterPro" id="IPR001937">
    <property type="entry name" value="GalP_UDPtransf1"/>
</dbReference>
<evidence type="ECO:0000256" key="5">
    <source>
        <dbReference type="ARBA" id="ARBA00016340"/>
    </source>
</evidence>
<dbReference type="InterPro" id="IPR005849">
    <property type="entry name" value="GalP_Utransf_N"/>
</dbReference>
<evidence type="ECO:0000256" key="7">
    <source>
        <dbReference type="ARBA" id="ARBA00022695"/>
    </source>
</evidence>
<comment type="caution">
    <text evidence="19">The sequence shown here is derived from an EMBL/GenBank/DDBJ whole genome shotgun (WGS) entry which is preliminary data.</text>
</comment>
<dbReference type="CDD" id="cd00608">
    <property type="entry name" value="GalT"/>
    <property type="match status" value="1"/>
</dbReference>
<dbReference type="Pfam" id="PF02744">
    <property type="entry name" value="GalP_UDP_tr_C"/>
    <property type="match status" value="1"/>
</dbReference>
<dbReference type="GO" id="GO:0008270">
    <property type="term" value="F:zinc ion binding"/>
    <property type="evidence" value="ECO:0007669"/>
    <property type="project" value="InterPro"/>
</dbReference>
<evidence type="ECO:0000256" key="12">
    <source>
        <dbReference type="NCBIfam" id="TIGR00209"/>
    </source>
</evidence>
<dbReference type="PIRSF" id="PIRSF000808">
    <property type="entry name" value="GalT"/>
    <property type="match status" value="1"/>
</dbReference>
<protein>
    <recommendedName>
        <fullName evidence="5 12">Galactose-1-phosphate uridylyltransferase</fullName>
        <ecNumber evidence="4 12">2.7.7.12</ecNumber>
    </recommendedName>
</protein>
<dbReference type="Pfam" id="PF01087">
    <property type="entry name" value="GalP_UDP_transf"/>
    <property type="match status" value="1"/>
</dbReference>
<evidence type="ECO:0000256" key="2">
    <source>
        <dbReference type="ARBA" id="ARBA00004947"/>
    </source>
</evidence>
<evidence type="ECO:0000256" key="1">
    <source>
        <dbReference type="ARBA" id="ARBA00001107"/>
    </source>
</evidence>
<dbReference type="SUPFAM" id="SSF54197">
    <property type="entry name" value="HIT-like"/>
    <property type="match status" value="2"/>
</dbReference>
<keyword evidence="6 15" id="KW-0808">Transferase</keyword>
<evidence type="ECO:0000313" key="20">
    <source>
        <dbReference type="Proteomes" id="UP000215215"/>
    </source>
</evidence>
<reference evidence="19 20" key="1">
    <citation type="submission" date="2017-07" db="EMBL/GenBank/DDBJ databases">
        <title>Recovery of genomes from metagenomes via a dereplication, aggregation, and scoring strategy.</title>
        <authorList>
            <person name="Sieber C.M."/>
            <person name="Probst A.J."/>
            <person name="Sharrar A."/>
            <person name="Thomas B.C."/>
            <person name="Hess M."/>
            <person name="Tringe S.G."/>
            <person name="Banfield J.F."/>
        </authorList>
    </citation>
    <scope>NUCLEOTIDE SEQUENCE [LARGE SCALE GENOMIC DNA]</scope>
    <source>
        <strain evidence="19">JGI_Cruoil_03_44_89</strain>
    </source>
</reference>
<evidence type="ECO:0000256" key="10">
    <source>
        <dbReference type="ARBA" id="ARBA00023144"/>
    </source>
</evidence>
<dbReference type="EC" id="2.7.7.12" evidence="4 12"/>
<feature type="domain" description="Galactose-1-phosphate uridyl transferase C-terminal" evidence="18">
    <location>
        <begin position="160"/>
        <end position="281"/>
    </location>
</feature>
<feature type="binding site" evidence="14">
    <location>
        <position position="34"/>
    </location>
    <ligand>
        <name>Zn(2+)</name>
        <dbReference type="ChEBI" id="CHEBI:29105"/>
    </ligand>
</feature>
<dbReference type="GO" id="GO:0005737">
    <property type="term" value="C:cytoplasm"/>
    <property type="evidence" value="ECO:0007669"/>
    <property type="project" value="TreeGrafter"/>
</dbReference>
<evidence type="ECO:0000256" key="6">
    <source>
        <dbReference type="ARBA" id="ARBA00022679"/>
    </source>
</evidence>
<evidence type="ECO:0000313" key="19">
    <source>
        <dbReference type="EMBL" id="OYD15343.1"/>
    </source>
</evidence>
<evidence type="ECO:0000256" key="11">
    <source>
        <dbReference type="ARBA" id="ARBA00023277"/>
    </source>
</evidence>
<dbReference type="NCBIfam" id="TIGR00209">
    <property type="entry name" value="galT_1"/>
    <property type="match status" value="1"/>
</dbReference>
<feature type="binding site" evidence="14">
    <location>
        <position position="89"/>
    </location>
    <ligand>
        <name>Zn(2+)</name>
        <dbReference type="ChEBI" id="CHEBI:29105"/>
    </ligand>
</feature>